<protein>
    <recommendedName>
        <fullName evidence="1 6">Phosphoinositide phospholipase C</fullName>
        <ecNumber evidence="1 6">3.1.4.11</ecNumber>
    </recommendedName>
</protein>
<dbReference type="InterPro" id="IPR001711">
    <property type="entry name" value="PLipase_C_Pinositol-sp_Y"/>
</dbReference>
<dbReference type="GO" id="GO:0016042">
    <property type="term" value="P:lipid catabolic process"/>
    <property type="evidence" value="ECO:0007669"/>
    <property type="project" value="UniProtKB-KW"/>
</dbReference>
<dbReference type="GeneID" id="54476985"/>
<feature type="region of interest" description="Disordered" evidence="7">
    <location>
        <begin position="618"/>
        <end position="667"/>
    </location>
</feature>
<evidence type="ECO:0000256" key="5">
    <source>
        <dbReference type="ARBA" id="ARBA00023224"/>
    </source>
</evidence>
<feature type="domain" description="PI-PLC Y-box" evidence="9">
    <location>
        <begin position="673"/>
        <end position="792"/>
    </location>
</feature>
<dbReference type="Pfam" id="PF00388">
    <property type="entry name" value="PI-PLC-X"/>
    <property type="match status" value="1"/>
</dbReference>
<comment type="catalytic activity">
    <reaction evidence="6">
        <text>a 1,2-diacyl-sn-glycero-3-phospho-(1D-myo-inositol-4,5-bisphosphate) + H2O = 1D-myo-inositol 1,4,5-trisphosphate + a 1,2-diacyl-sn-glycerol + H(+)</text>
        <dbReference type="Rhea" id="RHEA:33179"/>
        <dbReference type="ChEBI" id="CHEBI:15377"/>
        <dbReference type="ChEBI" id="CHEBI:15378"/>
        <dbReference type="ChEBI" id="CHEBI:17815"/>
        <dbReference type="ChEBI" id="CHEBI:58456"/>
        <dbReference type="ChEBI" id="CHEBI:203600"/>
        <dbReference type="EC" id="3.1.4.11"/>
    </reaction>
</comment>
<proteinExistence type="predicted"/>
<dbReference type="PROSITE" id="PS50008">
    <property type="entry name" value="PIPLC_Y_DOMAIN"/>
    <property type="match status" value="1"/>
</dbReference>
<keyword evidence="3 6" id="KW-0442">Lipid degradation</keyword>
<dbReference type="FunFam" id="3.20.20.190:FF:000049">
    <property type="entry name" value="Phosphoinositide phospholipase C"/>
    <property type="match status" value="1"/>
</dbReference>
<reference evidence="10" key="1">
    <citation type="journal article" date="2020" name="Stud. Mycol.">
        <title>101 Dothideomycetes genomes: a test case for predicting lifestyles and emergence of pathogens.</title>
        <authorList>
            <person name="Haridas S."/>
            <person name="Albert R."/>
            <person name="Binder M."/>
            <person name="Bloem J."/>
            <person name="Labutti K."/>
            <person name="Salamov A."/>
            <person name="Andreopoulos B."/>
            <person name="Baker S."/>
            <person name="Barry K."/>
            <person name="Bills G."/>
            <person name="Bluhm B."/>
            <person name="Cannon C."/>
            <person name="Castanera R."/>
            <person name="Culley D."/>
            <person name="Daum C."/>
            <person name="Ezra D."/>
            <person name="Gonzalez J."/>
            <person name="Henrissat B."/>
            <person name="Kuo A."/>
            <person name="Liang C."/>
            <person name="Lipzen A."/>
            <person name="Lutzoni F."/>
            <person name="Magnuson J."/>
            <person name="Mondo S."/>
            <person name="Nolan M."/>
            <person name="Ohm R."/>
            <person name="Pangilinan J."/>
            <person name="Park H.-J."/>
            <person name="Ramirez L."/>
            <person name="Alfaro M."/>
            <person name="Sun H."/>
            <person name="Tritt A."/>
            <person name="Yoshinaga Y."/>
            <person name="Zwiers L.-H."/>
            <person name="Turgeon B."/>
            <person name="Goodwin S."/>
            <person name="Spatafora J."/>
            <person name="Crous P."/>
            <person name="Grigoriev I."/>
        </authorList>
    </citation>
    <scope>NUCLEOTIDE SEQUENCE</scope>
    <source>
        <strain evidence="10">CBS 113389</strain>
    </source>
</reference>
<dbReference type="SMART" id="SM00149">
    <property type="entry name" value="PLCYc"/>
    <property type="match status" value="1"/>
</dbReference>
<evidence type="ECO:0000256" key="1">
    <source>
        <dbReference type="ARBA" id="ARBA00012368"/>
    </source>
</evidence>
<dbReference type="GO" id="GO:0048015">
    <property type="term" value="P:phosphatidylinositol-mediated signaling"/>
    <property type="evidence" value="ECO:0007669"/>
    <property type="project" value="TreeGrafter"/>
</dbReference>
<evidence type="ECO:0000313" key="10">
    <source>
        <dbReference type="EMBL" id="KAF2483934.1"/>
    </source>
</evidence>
<feature type="domain" description="C2" evidence="8">
    <location>
        <begin position="794"/>
        <end position="953"/>
    </location>
</feature>
<dbReference type="CDD" id="cd00275">
    <property type="entry name" value="C2_PLC_like"/>
    <property type="match status" value="1"/>
</dbReference>
<dbReference type="InterPro" id="IPR011992">
    <property type="entry name" value="EF-hand-dom_pair"/>
</dbReference>
<dbReference type="InterPro" id="IPR000909">
    <property type="entry name" value="PLipase_C_PInositol-sp_X_dom"/>
</dbReference>
<keyword evidence="11" id="KW-1185">Reference proteome</keyword>
<dbReference type="PANTHER" id="PTHR10336:SF36">
    <property type="entry name" value="1-PHOSPHATIDYLINOSITOL 4,5-BISPHOSPHATE PHOSPHODIESTERASE BETA-4"/>
    <property type="match status" value="1"/>
</dbReference>
<sequence length="1032" mass="115014">MPHSMADAIGSNSKSPGGLIRRLSRGAHQKLRRRASQQQSLRLRDQSAGPVLVRRRSDSNAASDRAPDVSDLELEPSENGTQDDSPHPPTARDIQNGLGINLSRPSNASSYFEGGIAPAISAILQTGTLVTKHTSKHKKNKRIRLWLDPNSARVCWSLTNSGKSFFIDDVREVRVGAESRNARDDVQIADEDEGRWMTVVYEPPERSKGRTIKTMHLVFDSVVIVGYWTDALGSVARERTEIMNALSTRTEKSERSMAMVWRRAMGRKSSDDDHSFTLDDARWFCRKLEINCSDSAVRTHFTLADTGYTGKLDYTRYQIFVRSFMERKDIQNLYRNINFGTDLDLGLEAFLDFLRDDQGVDVEKERSHWEGVFEKFAKPSQNRAALPTAEPVGRQLALNQQSFRSFLTSAYNSPLLPSKGEGTLDRPLNEYFISSSHNTYLLGRQVYGASSVEGYISALIKGCRCIEIDCWDGENGRPMVTHGRTMTTKVPFEDCVSTIAKYAFHSSPYPLIVSLEVHCNAEQQKTMVDHMLKYWKTMLVTEALSANTQILPTPEELKSRILLKVKAAGAEEPEPFQFPLDGSNGRSRARSLGSTIVRTPSIDKRAFTYSPLVISPVTTSPSDTTVGTMSTPRGSITSGPTVSPSSSAEDSDTSQTPLEKTRKRKSSKIIPELGRLGVYAQGIKFPGFNEPGAKSFNHIFSFNENTFGRLCTKQTETKGLLEKHNVHYLMRVYPKAGRIDSSNFNPLEAWRRGVQMAALNWQTYDVHQQVNEAMFAAGSDRVGYVLKPEELRHSKHIPILDAGEKKEKKDKKFVKFTVDIISAQRLPRPLRQITESGMNPYIEFEMYCADDKAPGGARGEGGTDASAPNGYSGIGSPLRKRTKVIEGNGFDPIWNQPLTVSLVTKHTSLIFVRWTVWSSPEARPTSSNNVLLATFTAKLDSLQQGYRHLPLFNPQGEQYRDAKLFVKIRKENAFPIQLGALRFSADRSRTPRAQLEVASLQSQPQPAQTGGAAVVFALGGPERAGLQSDVEH</sequence>
<dbReference type="Gene3D" id="2.30.29.30">
    <property type="entry name" value="Pleckstrin-homology domain (PH domain)/Phosphotyrosine-binding domain (PTB)"/>
    <property type="match status" value="1"/>
</dbReference>
<evidence type="ECO:0000259" key="9">
    <source>
        <dbReference type="PROSITE" id="PS50008"/>
    </source>
</evidence>
<dbReference type="PROSITE" id="PS50007">
    <property type="entry name" value="PIPLC_X_DOMAIN"/>
    <property type="match status" value="1"/>
</dbReference>
<dbReference type="InterPro" id="IPR037755">
    <property type="entry name" value="Plc1_PH"/>
</dbReference>
<dbReference type="SUPFAM" id="SSF49562">
    <property type="entry name" value="C2 domain (Calcium/lipid-binding domain, CaLB)"/>
    <property type="match status" value="1"/>
</dbReference>
<dbReference type="InterPro" id="IPR017946">
    <property type="entry name" value="PLC-like_Pdiesterase_TIM-brl"/>
</dbReference>
<dbReference type="SUPFAM" id="SSF47473">
    <property type="entry name" value="EF-hand"/>
    <property type="match status" value="1"/>
</dbReference>
<dbReference type="PANTHER" id="PTHR10336">
    <property type="entry name" value="PHOSPHOINOSITIDE-SPECIFIC PHOSPHOLIPASE C FAMILY PROTEIN"/>
    <property type="match status" value="1"/>
</dbReference>
<feature type="compositionally biased region" description="Low complexity" evidence="7">
    <location>
        <begin position="618"/>
        <end position="628"/>
    </location>
</feature>
<evidence type="ECO:0000256" key="3">
    <source>
        <dbReference type="ARBA" id="ARBA00022963"/>
    </source>
</evidence>
<dbReference type="OrthoDB" id="269822at2759"/>
<dbReference type="Pfam" id="PF00387">
    <property type="entry name" value="PI-PLC-Y"/>
    <property type="match status" value="1"/>
</dbReference>
<feature type="compositionally biased region" description="Basic residues" evidence="7">
    <location>
        <begin position="22"/>
        <end position="35"/>
    </location>
</feature>
<dbReference type="InterPro" id="IPR011993">
    <property type="entry name" value="PH-like_dom_sf"/>
</dbReference>
<dbReference type="InterPro" id="IPR000008">
    <property type="entry name" value="C2_dom"/>
</dbReference>
<dbReference type="CDD" id="cd08598">
    <property type="entry name" value="PI-PLC1c_yeast"/>
    <property type="match status" value="1"/>
</dbReference>
<dbReference type="AlphaFoldDB" id="A0A6A6PW19"/>
<feature type="region of interest" description="Disordered" evidence="7">
    <location>
        <begin position="854"/>
        <end position="874"/>
    </location>
</feature>
<dbReference type="InterPro" id="IPR035892">
    <property type="entry name" value="C2_domain_sf"/>
</dbReference>
<dbReference type="EMBL" id="MU001634">
    <property type="protein sequence ID" value="KAF2483934.1"/>
    <property type="molecule type" value="Genomic_DNA"/>
</dbReference>
<keyword evidence="5" id="KW-0807">Transducer</keyword>
<evidence type="ECO:0000256" key="6">
    <source>
        <dbReference type="RuleBase" id="RU361133"/>
    </source>
</evidence>
<feature type="compositionally biased region" description="Polar residues" evidence="7">
    <location>
        <begin position="629"/>
        <end position="639"/>
    </location>
</feature>
<dbReference type="Pfam" id="PF00168">
    <property type="entry name" value="C2"/>
    <property type="match status" value="1"/>
</dbReference>
<name>A0A6A6PW19_9PEZI</name>
<dbReference type="GO" id="GO:0051209">
    <property type="term" value="P:release of sequestered calcium ion into cytosol"/>
    <property type="evidence" value="ECO:0007669"/>
    <property type="project" value="TreeGrafter"/>
</dbReference>
<accession>A0A6A6PW19</accession>
<evidence type="ECO:0000256" key="2">
    <source>
        <dbReference type="ARBA" id="ARBA00022801"/>
    </source>
</evidence>
<dbReference type="SMART" id="SM00148">
    <property type="entry name" value="PLCXc"/>
    <property type="match status" value="1"/>
</dbReference>
<dbReference type="Proteomes" id="UP000799767">
    <property type="component" value="Unassembled WGS sequence"/>
</dbReference>
<organism evidence="10 11">
    <name type="scientific">Neohortaea acidophila</name>
    <dbReference type="NCBI Taxonomy" id="245834"/>
    <lineage>
        <taxon>Eukaryota</taxon>
        <taxon>Fungi</taxon>
        <taxon>Dikarya</taxon>
        <taxon>Ascomycota</taxon>
        <taxon>Pezizomycotina</taxon>
        <taxon>Dothideomycetes</taxon>
        <taxon>Dothideomycetidae</taxon>
        <taxon>Mycosphaerellales</taxon>
        <taxon>Teratosphaeriaceae</taxon>
        <taxon>Neohortaea</taxon>
    </lineage>
</organism>
<gene>
    <name evidence="10" type="ORF">BDY17DRAFT_316073</name>
</gene>
<evidence type="ECO:0000313" key="11">
    <source>
        <dbReference type="Proteomes" id="UP000799767"/>
    </source>
</evidence>
<dbReference type="Gene3D" id="2.60.40.150">
    <property type="entry name" value="C2 domain"/>
    <property type="match status" value="1"/>
</dbReference>
<dbReference type="RefSeq" id="XP_033590504.1">
    <property type="nucleotide sequence ID" value="XM_033735983.1"/>
</dbReference>
<dbReference type="SMART" id="SM00239">
    <property type="entry name" value="C2"/>
    <property type="match status" value="1"/>
</dbReference>
<dbReference type="EC" id="3.1.4.11" evidence="1 6"/>
<dbReference type="CDD" id="cd13360">
    <property type="entry name" value="PH_PLC_fungal"/>
    <property type="match status" value="1"/>
</dbReference>
<evidence type="ECO:0000256" key="7">
    <source>
        <dbReference type="SAM" id="MobiDB-lite"/>
    </source>
</evidence>
<dbReference type="Gene3D" id="3.20.20.190">
    <property type="entry name" value="Phosphatidylinositol (PI) phosphodiesterase"/>
    <property type="match status" value="2"/>
</dbReference>
<feature type="region of interest" description="Disordered" evidence="7">
    <location>
        <begin position="1"/>
        <end position="100"/>
    </location>
</feature>
<dbReference type="SUPFAM" id="SSF51695">
    <property type="entry name" value="PLC-like phosphodiesterases"/>
    <property type="match status" value="1"/>
</dbReference>
<dbReference type="InterPro" id="IPR001192">
    <property type="entry name" value="PI-PLC_fam"/>
</dbReference>
<keyword evidence="4 6" id="KW-0443">Lipid metabolism</keyword>
<keyword evidence="2 6" id="KW-0378">Hydrolase</keyword>
<dbReference type="GO" id="GO:0004435">
    <property type="term" value="F:phosphatidylinositol-4,5-bisphosphate phospholipase C activity"/>
    <property type="evidence" value="ECO:0007669"/>
    <property type="project" value="UniProtKB-EC"/>
</dbReference>
<dbReference type="PRINTS" id="PR00390">
    <property type="entry name" value="PHPHLIPASEC"/>
</dbReference>
<evidence type="ECO:0000259" key="8">
    <source>
        <dbReference type="PROSITE" id="PS50004"/>
    </source>
</evidence>
<evidence type="ECO:0000256" key="4">
    <source>
        <dbReference type="ARBA" id="ARBA00023098"/>
    </source>
</evidence>
<dbReference type="PROSITE" id="PS50004">
    <property type="entry name" value="C2"/>
    <property type="match status" value="1"/>
</dbReference>
<dbReference type="SUPFAM" id="SSF50729">
    <property type="entry name" value="PH domain-like"/>
    <property type="match status" value="1"/>
</dbReference>